<evidence type="ECO:0000259" key="1">
    <source>
        <dbReference type="Pfam" id="PF05171"/>
    </source>
</evidence>
<evidence type="ECO:0000313" key="3">
    <source>
        <dbReference type="Proteomes" id="UP000321595"/>
    </source>
</evidence>
<dbReference type="RefSeq" id="WP_146959418.1">
    <property type="nucleotide sequence ID" value="NZ_CP042467.1"/>
</dbReference>
<dbReference type="InterPro" id="IPR007845">
    <property type="entry name" value="HemS/ChuX_dom"/>
</dbReference>
<dbReference type="GO" id="GO:0006826">
    <property type="term" value="P:iron ion transport"/>
    <property type="evidence" value="ECO:0007669"/>
    <property type="project" value="InterPro"/>
</dbReference>
<feature type="domain" description="Haemin-degrading HemS/ChuX" evidence="1">
    <location>
        <begin position="205"/>
        <end position="336"/>
    </location>
</feature>
<gene>
    <name evidence="2" type="ORF">FRD01_10600</name>
</gene>
<dbReference type="OrthoDB" id="316630at2"/>
<dbReference type="AlphaFoldDB" id="A0A5B8XUE6"/>
<sequence length="336" mass="38264">MSLQANFEDLKNQQPSIRARDAANELGVSEAEIVEAQIGESATRLRPEWKEILFACRDLGEVMALTRNEAVVLEIDGQFIDLSFDGMIGLGLEPGFDLRIFLFAWKYGFAVEKDSPRGRMRSLQFFDAAGVAVFKIWLRSASSVEVYDLIVEKFGTTNEPPIEVKELDKPASKGPDDFDQHEFQKAWRELKDTHDFFPMLRTFKLPRLAALRCGPEEYVEQVPVRTLQALLDELTTRDLEIMFFVGSRGMIEIFTGQIHTTRHSDTWWNVLDKGMNLHINQTKLKEAWVVQKPTVDGIVTSLEVFDHDENLVLSVFGARKPGNPELQGWRDVLSSL</sequence>
<protein>
    <submittedName>
        <fullName evidence="2">Hemin-degrading factor</fullName>
    </submittedName>
</protein>
<feature type="domain" description="Haemin-degrading HemS/ChuX" evidence="1">
    <location>
        <begin position="27"/>
        <end position="154"/>
    </location>
</feature>
<dbReference type="CDD" id="cd16830">
    <property type="entry name" value="HemS-like_N"/>
    <property type="match status" value="1"/>
</dbReference>
<dbReference type="InterPro" id="IPR053733">
    <property type="entry name" value="Heme_Transport_Util_sf"/>
</dbReference>
<dbReference type="EMBL" id="CP042467">
    <property type="protein sequence ID" value="QED27673.1"/>
    <property type="molecule type" value="Genomic_DNA"/>
</dbReference>
<organism evidence="2 3">
    <name type="scientific">Microvenator marinus</name>
    <dbReference type="NCBI Taxonomy" id="2600177"/>
    <lineage>
        <taxon>Bacteria</taxon>
        <taxon>Deltaproteobacteria</taxon>
        <taxon>Bradymonadales</taxon>
        <taxon>Microvenatoraceae</taxon>
        <taxon>Microvenator</taxon>
    </lineage>
</organism>
<dbReference type="Gene3D" id="3.40.1570.10">
    <property type="entry name" value="HemS/ChuS/ChuX like domains"/>
    <property type="match status" value="2"/>
</dbReference>
<dbReference type="CDD" id="cd16831">
    <property type="entry name" value="HemS-like_C"/>
    <property type="match status" value="1"/>
</dbReference>
<dbReference type="Pfam" id="PF05171">
    <property type="entry name" value="HemS"/>
    <property type="match status" value="2"/>
</dbReference>
<name>A0A5B8XUE6_9DELT</name>
<accession>A0A5B8XUE6</accession>
<reference evidence="2 3" key="1">
    <citation type="submission" date="2019-08" db="EMBL/GenBank/DDBJ databases">
        <authorList>
            <person name="Liang Q."/>
        </authorList>
    </citation>
    <scope>NUCLEOTIDE SEQUENCE [LARGE SCALE GENOMIC DNA]</scope>
    <source>
        <strain evidence="2 3">V1718</strain>
    </source>
</reference>
<keyword evidence="3" id="KW-1185">Reference proteome</keyword>
<dbReference type="Proteomes" id="UP000321595">
    <property type="component" value="Chromosome"/>
</dbReference>
<dbReference type="SUPFAM" id="SSF144064">
    <property type="entry name" value="Heme iron utilization protein-like"/>
    <property type="match status" value="1"/>
</dbReference>
<dbReference type="KEGG" id="bbae:FRD01_10600"/>
<proteinExistence type="predicted"/>
<evidence type="ECO:0000313" key="2">
    <source>
        <dbReference type="EMBL" id="QED27673.1"/>
    </source>
</evidence>